<sequence>MDPNELHLKQMDPNELPTGTDEQTAPKISGLD</sequence>
<name>A0A0A8YEZ0_ARUDO</name>
<dbReference type="EMBL" id="GBRH01276153">
    <property type="protein sequence ID" value="JAD21742.1"/>
    <property type="molecule type" value="Transcribed_RNA"/>
</dbReference>
<evidence type="ECO:0000256" key="1">
    <source>
        <dbReference type="SAM" id="MobiDB-lite"/>
    </source>
</evidence>
<reference evidence="2" key="1">
    <citation type="submission" date="2014-09" db="EMBL/GenBank/DDBJ databases">
        <authorList>
            <person name="Magalhaes I.L.F."/>
            <person name="Oliveira U."/>
            <person name="Santos F.R."/>
            <person name="Vidigal T.H.D.A."/>
            <person name="Brescovit A.D."/>
            <person name="Santos A.J."/>
        </authorList>
    </citation>
    <scope>NUCLEOTIDE SEQUENCE</scope>
    <source>
        <tissue evidence="2">Shoot tissue taken approximately 20 cm above the soil surface</tissue>
    </source>
</reference>
<feature type="compositionally biased region" description="Basic and acidic residues" evidence="1">
    <location>
        <begin position="1"/>
        <end position="12"/>
    </location>
</feature>
<feature type="region of interest" description="Disordered" evidence="1">
    <location>
        <begin position="1"/>
        <end position="32"/>
    </location>
</feature>
<reference evidence="2" key="2">
    <citation type="journal article" date="2015" name="Data Brief">
        <title>Shoot transcriptome of the giant reed, Arundo donax.</title>
        <authorList>
            <person name="Barrero R.A."/>
            <person name="Guerrero F.D."/>
            <person name="Moolhuijzen P."/>
            <person name="Goolsby J.A."/>
            <person name="Tidwell J."/>
            <person name="Bellgard S.E."/>
            <person name="Bellgard M.I."/>
        </authorList>
    </citation>
    <scope>NUCLEOTIDE SEQUENCE</scope>
    <source>
        <tissue evidence="2">Shoot tissue taken approximately 20 cm above the soil surface</tissue>
    </source>
</reference>
<organism evidence="2">
    <name type="scientific">Arundo donax</name>
    <name type="common">Giant reed</name>
    <name type="synonym">Donax arundinaceus</name>
    <dbReference type="NCBI Taxonomy" id="35708"/>
    <lineage>
        <taxon>Eukaryota</taxon>
        <taxon>Viridiplantae</taxon>
        <taxon>Streptophyta</taxon>
        <taxon>Embryophyta</taxon>
        <taxon>Tracheophyta</taxon>
        <taxon>Spermatophyta</taxon>
        <taxon>Magnoliopsida</taxon>
        <taxon>Liliopsida</taxon>
        <taxon>Poales</taxon>
        <taxon>Poaceae</taxon>
        <taxon>PACMAD clade</taxon>
        <taxon>Arundinoideae</taxon>
        <taxon>Arundineae</taxon>
        <taxon>Arundo</taxon>
    </lineage>
</organism>
<evidence type="ECO:0000313" key="2">
    <source>
        <dbReference type="EMBL" id="JAD21742.1"/>
    </source>
</evidence>
<accession>A0A0A8YEZ0</accession>
<dbReference type="AlphaFoldDB" id="A0A0A8YEZ0"/>
<proteinExistence type="predicted"/>
<protein>
    <submittedName>
        <fullName evidence="2">Uncharacterized protein</fullName>
    </submittedName>
</protein>